<dbReference type="InterPro" id="IPR005149">
    <property type="entry name" value="Tscrpt_reg_PadR_N"/>
</dbReference>
<comment type="caution">
    <text evidence="2">The sequence shown here is derived from an EMBL/GenBank/DDBJ whole genome shotgun (WGS) entry which is preliminary data.</text>
</comment>
<protein>
    <submittedName>
        <fullName evidence="2">PadR family transcriptional regulator</fullName>
    </submittedName>
</protein>
<reference evidence="2 3" key="1">
    <citation type="submission" date="2018-10" db="EMBL/GenBank/DDBJ databases">
        <title>Lactobacillus sp. R7 and Lactobacillus sp. R19 isolated from fermented mustard green product of Taiwan.</title>
        <authorList>
            <person name="Lin S.-T."/>
        </authorList>
    </citation>
    <scope>NUCLEOTIDE SEQUENCE [LARGE SCALE GENOMIC DNA]</scope>
    <source>
        <strain evidence="2 3">BCRC 81129</strain>
    </source>
</reference>
<dbReference type="Pfam" id="PF03551">
    <property type="entry name" value="PadR"/>
    <property type="match status" value="1"/>
</dbReference>
<dbReference type="PANTHER" id="PTHR33169">
    <property type="entry name" value="PADR-FAMILY TRANSCRIPTIONAL REGULATOR"/>
    <property type="match status" value="1"/>
</dbReference>
<dbReference type="InterPro" id="IPR036390">
    <property type="entry name" value="WH_DNA-bd_sf"/>
</dbReference>
<keyword evidence="3" id="KW-1185">Reference proteome</keyword>
<dbReference type="Proteomes" id="UP000297348">
    <property type="component" value="Unassembled WGS sequence"/>
</dbReference>
<evidence type="ECO:0000313" key="3">
    <source>
        <dbReference type="Proteomes" id="UP000297348"/>
    </source>
</evidence>
<dbReference type="PANTHER" id="PTHR33169:SF26">
    <property type="entry name" value="CONSERVED PROTEIN"/>
    <property type="match status" value="1"/>
</dbReference>
<gene>
    <name evidence="2" type="ORF">EGT51_00220</name>
</gene>
<dbReference type="InterPro" id="IPR036388">
    <property type="entry name" value="WH-like_DNA-bd_sf"/>
</dbReference>
<dbReference type="Gene3D" id="1.10.10.10">
    <property type="entry name" value="Winged helix-like DNA-binding domain superfamily/Winged helix DNA-binding domain"/>
    <property type="match status" value="1"/>
</dbReference>
<sequence length="180" mass="19853">MYELFVLGQLMDHDMAGYQLRKALVTVVGQEQTVSYGVLYPLLDRLNRAGDIVLASGAGSRSKRAATLTAQGRAHFQRLVLRPVTINKQAQLAFQIKCNFLHLLDAAGQQTVLRDFQAFSQAQLVNLAAVRAYLTDHPRMVPLDVVDALGVNELQQLRAQAQADWIAARLADLDKGANLK</sequence>
<dbReference type="AlphaFoldDB" id="A0A4Z0JBL6"/>
<dbReference type="SUPFAM" id="SSF46785">
    <property type="entry name" value="Winged helix' DNA-binding domain"/>
    <property type="match status" value="1"/>
</dbReference>
<dbReference type="OrthoDB" id="2374094at2"/>
<accession>A0A4Z0JBL6</accession>
<dbReference type="RefSeq" id="WP_135366793.1">
    <property type="nucleotide sequence ID" value="NZ_RKLX01000001.1"/>
</dbReference>
<proteinExistence type="predicted"/>
<evidence type="ECO:0000259" key="1">
    <source>
        <dbReference type="Pfam" id="PF03551"/>
    </source>
</evidence>
<organism evidence="2 3">
    <name type="scientific">Levilactobacillus suantsaiihabitans</name>
    <dbReference type="NCBI Taxonomy" id="2487722"/>
    <lineage>
        <taxon>Bacteria</taxon>
        <taxon>Bacillati</taxon>
        <taxon>Bacillota</taxon>
        <taxon>Bacilli</taxon>
        <taxon>Lactobacillales</taxon>
        <taxon>Lactobacillaceae</taxon>
        <taxon>Levilactobacillus</taxon>
    </lineage>
</organism>
<feature type="domain" description="Transcription regulator PadR N-terminal" evidence="1">
    <location>
        <begin position="6"/>
        <end position="77"/>
    </location>
</feature>
<evidence type="ECO:0000313" key="2">
    <source>
        <dbReference type="EMBL" id="TGD20211.1"/>
    </source>
</evidence>
<dbReference type="EMBL" id="RKLX01000001">
    <property type="protein sequence ID" value="TGD20211.1"/>
    <property type="molecule type" value="Genomic_DNA"/>
</dbReference>
<name>A0A4Z0JBL6_9LACO</name>
<dbReference type="InterPro" id="IPR052509">
    <property type="entry name" value="Metal_resp_DNA-bind_regulator"/>
</dbReference>